<dbReference type="OrthoDB" id="617533at2"/>
<reference evidence="5 6" key="1">
    <citation type="submission" date="2016-11" db="EMBL/GenBank/DDBJ databases">
        <authorList>
            <person name="Jaros S."/>
            <person name="Januszkiewicz K."/>
            <person name="Wedrychowicz H."/>
        </authorList>
    </citation>
    <scope>NUCLEOTIDE SEQUENCE [LARGE SCALE GENOMIC DNA]</scope>
    <source>
        <strain evidence="5 6">DSM 21120</strain>
    </source>
</reference>
<dbReference type="STRING" id="1120995.SAMN02745245_01015"/>
<feature type="region of interest" description="Disordered" evidence="4">
    <location>
        <begin position="429"/>
        <end position="452"/>
    </location>
</feature>
<proteinExistence type="predicted"/>
<evidence type="ECO:0000256" key="3">
    <source>
        <dbReference type="ARBA" id="ARBA00022752"/>
    </source>
</evidence>
<accession>A0A1M5RVP9</accession>
<keyword evidence="3" id="KW-0583">PHB biosynthesis</keyword>
<dbReference type="Proteomes" id="UP000184032">
    <property type="component" value="Unassembled WGS sequence"/>
</dbReference>
<evidence type="ECO:0000256" key="1">
    <source>
        <dbReference type="ARBA" id="ARBA00004683"/>
    </source>
</evidence>
<dbReference type="Pfam" id="PF09712">
    <property type="entry name" value="PHA_synth_III_E"/>
    <property type="match status" value="1"/>
</dbReference>
<dbReference type="EMBL" id="FQXI01000006">
    <property type="protein sequence ID" value="SHH30314.1"/>
    <property type="molecule type" value="Genomic_DNA"/>
</dbReference>
<dbReference type="GO" id="GO:0042619">
    <property type="term" value="P:poly-hydroxybutyrate biosynthetic process"/>
    <property type="evidence" value="ECO:0007669"/>
    <property type="project" value="UniProtKB-KW"/>
</dbReference>
<dbReference type="InterPro" id="IPR010123">
    <property type="entry name" value="PHA_synth_III_E"/>
</dbReference>
<name>A0A1M5RVP9_9FIRM</name>
<evidence type="ECO:0000256" key="2">
    <source>
        <dbReference type="ARBA" id="ARBA00019066"/>
    </source>
</evidence>
<feature type="compositionally biased region" description="Basic and acidic residues" evidence="4">
    <location>
        <begin position="438"/>
        <end position="452"/>
    </location>
</feature>
<evidence type="ECO:0000313" key="6">
    <source>
        <dbReference type="Proteomes" id="UP000184032"/>
    </source>
</evidence>
<gene>
    <name evidence="5" type="ORF">SAMN02745245_01015</name>
</gene>
<protein>
    <recommendedName>
        <fullName evidence="2">Poly(3-hydroxyalkanoate) polymerase subunit PhaE</fullName>
    </recommendedName>
</protein>
<comment type="pathway">
    <text evidence="1">Biopolymer metabolism; poly-(R)-3-hydroxybutanoate biosynthesis.</text>
</comment>
<keyword evidence="6" id="KW-1185">Reference proteome</keyword>
<dbReference type="UniPathway" id="UPA00917"/>
<evidence type="ECO:0000256" key="4">
    <source>
        <dbReference type="SAM" id="MobiDB-lite"/>
    </source>
</evidence>
<dbReference type="RefSeq" id="WP_073184338.1">
    <property type="nucleotide sequence ID" value="NZ_FQXI01000006.1"/>
</dbReference>
<evidence type="ECO:0000313" key="5">
    <source>
        <dbReference type="EMBL" id="SHH30314.1"/>
    </source>
</evidence>
<organism evidence="5 6">
    <name type="scientific">Anaerosphaera aminiphila DSM 21120</name>
    <dbReference type="NCBI Taxonomy" id="1120995"/>
    <lineage>
        <taxon>Bacteria</taxon>
        <taxon>Bacillati</taxon>
        <taxon>Bacillota</taxon>
        <taxon>Tissierellia</taxon>
        <taxon>Tissierellales</taxon>
        <taxon>Peptoniphilaceae</taxon>
        <taxon>Anaerosphaera</taxon>
    </lineage>
</organism>
<dbReference type="AlphaFoldDB" id="A0A1M5RVP9"/>
<sequence length="452" mass="54136">MDYSKEFFDAQKNMFDNFQKMYTPMWFGDKKSDTSSSDTYSEQVKKFFDMQQKFMQNLNTDFNPFTMYQKMMEIPGFNSESFKTFLDMQKQYFENLQKASEFYTKGFGGSTFAPFDFQNMPFNFQSINEAFDKYKDFYSQYDFSKIFDPKMNEIIDKMFNANKFYLYMYDFWNKLNDEFSEVTEENYEKFQDFVNKNMDLTYNMALSCVPNELKMYFEQPKELIEKYFDTLTRFYSPWKDELSNLRDLLVEGTLENDTEKVADFFKLWKKQYDDTFGKILNSPALGVNRNTIEQQNKSFDRFIDLLIIGSEFTTRLSTVQNNAFRNIIKDYAEITKESLESKSFEEFFNFWSEKMDKYMIDYFGSPEFSKMLAQLEITAMDFRLESNKLIEDFLSDTPLVTKNNLDGISKNIYNLKKEVKALKKEIEELKAQNSTSEKTPDKKEKKETKETK</sequence>